<evidence type="ECO:0000313" key="1">
    <source>
        <dbReference type="EMBL" id="KAI9551400.1"/>
    </source>
</evidence>
<dbReference type="AlphaFoldDB" id="A0AAD5PQC3"/>
<comment type="caution">
    <text evidence="1">The sequence shown here is derived from an EMBL/GenBank/DDBJ whole genome shotgun (WGS) entry which is preliminary data.</text>
</comment>
<accession>A0AAD5PQC3</accession>
<dbReference type="EMBL" id="WJBH02000010">
    <property type="protein sequence ID" value="KAI9551400.1"/>
    <property type="molecule type" value="Genomic_DNA"/>
</dbReference>
<proteinExistence type="predicted"/>
<sequence>MPCSTGWHEMRNQRFENRWAMTDGRLVCTGPSLVVFQSPLSATKSHRHITPPAHPSRFLLLDGETKLKSQHSQSSSQL</sequence>
<keyword evidence="2" id="KW-1185">Reference proteome</keyword>
<protein>
    <submittedName>
        <fullName evidence="1">Uncharacterized protein</fullName>
    </submittedName>
</protein>
<organism evidence="1 2">
    <name type="scientific">Daphnia sinensis</name>
    <dbReference type="NCBI Taxonomy" id="1820382"/>
    <lineage>
        <taxon>Eukaryota</taxon>
        <taxon>Metazoa</taxon>
        <taxon>Ecdysozoa</taxon>
        <taxon>Arthropoda</taxon>
        <taxon>Crustacea</taxon>
        <taxon>Branchiopoda</taxon>
        <taxon>Diplostraca</taxon>
        <taxon>Cladocera</taxon>
        <taxon>Anomopoda</taxon>
        <taxon>Daphniidae</taxon>
        <taxon>Daphnia</taxon>
        <taxon>Daphnia similis group</taxon>
    </lineage>
</organism>
<gene>
    <name evidence="1" type="ORF">GHT06_021733</name>
</gene>
<dbReference type="Proteomes" id="UP000820818">
    <property type="component" value="Linkage Group LG10"/>
</dbReference>
<evidence type="ECO:0000313" key="2">
    <source>
        <dbReference type="Proteomes" id="UP000820818"/>
    </source>
</evidence>
<name>A0AAD5PQC3_9CRUS</name>
<reference evidence="1 2" key="1">
    <citation type="submission" date="2022-05" db="EMBL/GenBank/DDBJ databases">
        <title>A multi-omics perspective on studying reproductive biology in Daphnia sinensis.</title>
        <authorList>
            <person name="Jia J."/>
        </authorList>
    </citation>
    <scope>NUCLEOTIDE SEQUENCE [LARGE SCALE GENOMIC DNA]</scope>
    <source>
        <strain evidence="1 2">WSL</strain>
    </source>
</reference>